<dbReference type="EMBL" id="MU129036">
    <property type="protein sequence ID" value="KAF9509412.1"/>
    <property type="molecule type" value="Genomic_DNA"/>
</dbReference>
<feature type="region of interest" description="Disordered" evidence="1">
    <location>
        <begin position="337"/>
        <end position="388"/>
    </location>
</feature>
<protein>
    <submittedName>
        <fullName evidence="2">Uncharacterized protein</fullName>
    </submittedName>
</protein>
<comment type="caution">
    <text evidence="2">The sequence shown here is derived from an EMBL/GenBank/DDBJ whole genome shotgun (WGS) entry which is preliminary data.</text>
</comment>
<keyword evidence="3" id="KW-1185">Reference proteome</keyword>
<reference evidence="2" key="1">
    <citation type="journal article" date="2020" name="Nat. Commun.">
        <title>Large-scale genome sequencing of mycorrhizal fungi provides insights into the early evolution of symbiotic traits.</title>
        <authorList>
            <person name="Miyauchi S."/>
            <person name="Kiss E."/>
            <person name="Kuo A."/>
            <person name="Drula E."/>
            <person name="Kohler A."/>
            <person name="Sanchez-Garcia M."/>
            <person name="Morin E."/>
            <person name="Andreopoulos B."/>
            <person name="Barry K.W."/>
            <person name="Bonito G."/>
            <person name="Buee M."/>
            <person name="Carver A."/>
            <person name="Chen C."/>
            <person name="Cichocki N."/>
            <person name="Clum A."/>
            <person name="Culley D."/>
            <person name="Crous P.W."/>
            <person name="Fauchery L."/>
            <person name="Girlanda M."/>
            <person name="Hayes R.D."/>
            <person name="Keri Z."/>
            <person name="LaButti K."/>
            <person name="Lipzen A."/>
            <person name="Lombard V."/>
            <person name="Magnuson J."/>
            <person name="Maillard F."/>
            <person name="Murat C."/>
            <person name="Nolan M."/>
            <person name="Ohm R.A."/>
            <person name="Pangilinan J."/>
            <person name="Pereira M.F."/>
            <person name="Perotto S."/>
            <person name="Peter M."/>
            <person name="Pfister S."/>
            <person name="Riley R."/>
            <person name="Sitrit Y."/>
            <person name="Stielow J.B."/>
            <person name="Szollosi G."/>
            <person name="Zifcakova L."/>
            <person name="Stursova M."/>
            <person name="Spatafora J.W."/>
            <person name="Tedersoo L."/>
            <person name="Vaario L.M."/>
            <person name="Yamada A."/>
            <person name="Yan M."/>
            <person name="Wang P."/>
            <person name="Xu J."/>
            <person name="Bruns T."/>
            <person name="Baldrian P."/>
            <person name="Vilgalys R."/>
            <person name="Dunand C."/>
            <person name="Henrissat B."/>
            <person name="Grigoriev I.V."/>
            <person name="Hibbett D."/>
            <person name="Nagy L.G."/>
            <person name="Martin F.M."/>
        </authorList>
    </citation>
    <scope>NUCLEOTIDE SEQUENCE</scope>
    <source>
        <strain evidence="2">UP504</strain>
    </source>
</reference>
<organism evidence="2 3">
    <name type="scientific">Hydnum rufescens UP504</name>
    <dbReference type="NCBI Taxonomy" id="1448309"/>
    <lineage>
        <taxon>Eukaryota</taxon>
        <taxon>Fungi</taxon>
        <taxon>Dikarya</taxon>
        <taxon>Basidiomycota</taxon>
        <taxon>Agaricomycotina</taxon>
        <taxon>Agaricomycetes</taxon>
        <taxon>Cantharellales</taxon>
        <taxon>Hydnaceae</taxon>
        <taxon>Hydnum</taxon>
    </lineage>
</organism>
<accession>A0A9P6AP76</accession>
<feature type="compositionally biased region" description="Polar residues" evidence="1">
    <location>
        <begin position="373"/>
        <end position="388"/>
    </location>
</feature>
<evidence type="ECO:0000256" key="1">
    <source>
        <dbReference type="SAM" id="MobiDB-lite"/>
    </source>
</evidence>
<evidence type="ECO:0000313" key="2">
    <source>
        <dbReference type="EMBL" id="KAF9509412.1"/>
    </source>
</evidence>
<name>A0A9P6AP76_9AGAM</name>
<dbReference type="AlphaFoldDB" id="A0A9P6AP76"/>
<sequence length="420" mass="44791">MSEDEFLTLLTSPGVENLPGTIPLSVVANALCGEEEISGASGTQNTLVKWFVTRGGGDTAVHLDAELQYMADSKFGDVNEPITVNFIALLLYSAASPCGNLHFNKVGPPPPGLSPNAKTYTLAGFQPKITFALHGAPLWPDLAAIERSFRRMPHFATTVAANGVAAGSGNPNGSLITKSWNNATTDTPAQAFNLSHDLFMTKCDAAKYEQGALAASLPTHPTVLAATAATILSSAPYQVHPYRPTILTETESGSLETITFDGNDLLLRGDVIRCTGCVTASVGPPGVEIVIIPEDIVRIGHVDLTPITVYVSPKPSPMKWKHLGTDSDDYVSISHTAPRTRTSHPTSSHASTSTTRSITLNQGHHNMPINDETMATSNDSPTYVTPSTYKSQGRELRKCCHLSTCNFVPSLYLTTQSELS</sequence>
<dbReference type="Proteomes" id="UP000886523">
    <property type="component" value="Unassembled WGS sequence"/>
</dbReference>
<gene>
    <name evidence="2" type="ORF">BS47DRAFT_1365288</name>
</gene>
<evidence type="ECO:0000313" key="3">
    <source>
        <dbReference type="Proteomes" id="UP000886523"/>
    </source>
</evidence>
<proteinExistence type="predicted"/>
<feature type="compositionally biased region" description="Low complexity" evidence="1">
    <location>
        <begin position="337"/>
        <end position="357"/>
    </location>
</feature>